<accession>A0A4R2KN99</accession>
<dbReference type="OrthoDB" id="1904778at2"/>
<comment type="caution">
    <text evidence="2">The sequence shown here is derived from an EMBL/GenBank/DDBJ whole genome shotgun (WGS) entry which is preliminary data.</text>
</comment>
<dbReference type="AlphaFoldDB" id="A0A4R2KN99"/>
<evidence type="ECO:0000259" key="1">
    <source>
        <dbReference type="Pfam" id="PF13546"/>
    </source>
</evidence>
<dbReference type="InterPro" id="IPR038721">
    <property type="entry name" value="IS701-like_DDE_dom"/>
</dbReference>
<dbReference type="EMBL" id="SLWV01000050">
    <property type="protein sequence ID" value="TCO68055.1"/>
    <property type="molecule type" value="Genomic_DNA"/>
</dbReference>
<dbReference type="GO" id="GO:0004519">
    <property type="term" value="F:endonuclease activity"/>
    <property type="evidence" value="ECO:0007669"/>
    <property type="project" value="UniProtKB-KW"/>
</dbReference>
<dbReference type="Pfam" id="PF13546">
    <property type="entry name" value="DDE_5"/>
    <property type="match status" value="1"/>
</dbReference>
<feature type="domain" description="Transposase IS701-like DDE" evidence="1">
    <location>
        <begin position="87"/>
        <end position="252"/>
    </location>
</feature>
<keyword evidence="2" id="KW-0540">Nuclease</keyword>
<dbReference type="SUPFAM" id="SSF53098">
    <property type="entry name" value="Ribonuclease H-like"/>
    <property type="match status" value="1"/>
</dbReference>
<keyword evidence="2" id="KW-0378">Hydrolase</keyword>
<sequence length="442" mass="51589">MISISNNSIKQTIHTYFFQYRTVFHKRSFEIFIWLISGILCLEEIRSIKFVYDYFICKYSCCSLNSFYYFLSYLDFSLNDIMNITVRILLNLVPESLKQDTIFLSIDDTLQPKFGHKFDCCAKLFDHAAKDKKNRYIHGHCFVSLVLNIPLKYNDTIKYLSLPIGYRLYDKEANKLHMASDLIKTVMPLLTNYQVILLCDSWYTKGVVLKTIKQYDNLDIIGAIRWDTAIYDLPPEPTGKRGRPKEKGDKLNIKKFTFSDAGEYRIATKQVMTNLFKKPIYMTATTKDKEAVSKVRAFICTINPKNIQIFKHNTVQNVKFDQTQDDHLPLCAYSLRWNIEVIFYQHKFFWSFGNYMVRNKAAIERYVNLLAITFTFVSVLPFINESFSKYQFESPQKIKRTISNVLTQELIFEGFANSLKSTKIYSGVAKAIASFLYGKDVA</sequence>
<evidence type="ECO:0000313" key="2">
    <source>
        <dbReference type="EMBL" id="TCO68055.1"/>
    </source>
</evidence>
<gene>
    <name evidence="2" type="ORF">EV214_1505</name>
</gene>
<protein>
    <submittedName>
        <fullName evidence="2">DDE superfamily endonuclease</fullName>
    </submittedName>
</protein>
<dbReference type="Proteomes" id="UP000294919">
    <property type="component" value="Unassembled WGS sequence"/>
</dbReference>
<reference evidence="2 3" key="1">
    <citation type="submission" date="2019-03" db="EMBL/GenBank/DDBJ databases">
        <title>Genomic Encyclopedia of Type Strains, Phase IV (KMG-IV): sequencing the most valuable type-strain genomes for metagenomic binning, comparative biology and taxonomic classification.</title>
        <authorList>
            <person name="Goeker M."/>
        </authorList>
    </citation>
    <scope>NUCLEOTIDE SEQUENCE [LARGE SCALE GENOMIC DNA]</scope>
    <source>
        <strain evidence="2 3">DSM 102940</strain>
    </source>
</reference>
<evidence type="ECO:0000313" key="3">
    <source>
        <dbReference type="Proteomes" id="UP000294919"/>
    </source>
</evidence>
<dbReference type="InterPro" id="IPR012337">
    <property type="entry name" value="RNaseH-like_sf"/>
</dbReference>
<proteinExistence type="predicted"/>
<organism evidence="2 3">
    <name type="scientific">Marinisporobacter balticus</name>
    <dbReference type="NCBI Taxonomy" id="2018667"/>
    <lineage>
        <taxon>Bacteria</taxon>
        <taxon>Bacillati</taxon>
        <taxon>Bacillota</taxon>
        <taxon>Clostridia</taxon>
        <taxon>Peptostreptococcales</taxon>
        <taxon>Thermotaleaceae</taxon>
        <taxon>Marinisporobacter</taxon>
    </lineage>
</organism>
<keyword evidence="2" id="KW-0255">Endonuclease</keyword>
<name>A0A4R2KN99_9FIRM</name>
<keyword evidence="3" id="KW-1185">Reference proteome</keyword>